<sequence>MAEVILGAIAQKAADITLNLINKESSRLSRMKDDLLWIAAEMRRIQSYLKDVEAKQMKTQVESNFIREIWDLAYDVENIIDTYFPKIRSSRTRWEGFLGCSNMRIARGFAKEVEGIKKSVEDITNARKTFEIDKSSCSHEEDTWDPRRTFPHVDEPNVVGFDDLIENLVQNVLGEALSHRVVSIIGMAGLGKTTLARKVYNFAWQSKAYILANELYEPLIEQDSGMEQSSSTDNDQDTESMKEEEADEDENSDNRVETQQLQPSARVKLNHPTSQVIGNVTDPMKTRRQMREEVSYMFCIMPPRRAATKPGVKPKRAKRPATKTPLLRDRFCSLDEQSRYHDFFATRTVYFERPVDILSLSKNFSFPTWLKNRNWLDLTTLEGSVNRTLVREFYSNIYTYDEKSEMLSSLVRGVVITVSPTILGTFTGLTPLTEYVYPFSRSHPRRFDMVAKRSISDVLTGFGHNWDKGSLAQGELRPDFRLLNLFYCSNVDPTSHSSDISATRGFALRAISENLPVDWCRVAFKSIAKFSRSNPPAGVLPFGVLLCRIFSHEHVPETSEDDIVPSSDFAAIIDARSATLSSAHVAHVAGANNVVPFAANASNAASDNAHGHCGSTTCFQGQLEELVASNRQLVATMSRMEARQIAMDARQGAMETALLSYFGQAKDRHMANQMHAGEVNEFTRAVRLFLNQHPDFRPPPPRRAYTWICVSECPNLKKLLRDIAGQVGLKKEKMKKNFETNLFKFLSGNSICIQEANDINFFNIHTDTINCNTALKVHRAAIHGSDIGHYLFLNSRTSSLRAMLSFYAKGRWRDMMMKNLIRNSKFLRVFRFEDYRISKSLSTEICNLRQLTYLKLGSPIVELPYALTNLVSLLTLDVGEARTVFLPNVVWSMKQLRHILLPEDCFAPSFGRINLDEFHPVEFSLPNLQTLYGLPSLLFKADWLLKLTNLRTLRVNMVTEDIVKVFRLLISSKLEELCLCTPWFAVCRESLDFSGYMNLCELHMNSVTMNELPRHDWLPSNLTRLTLIWTSLRKDPMETLKKLQKLRNLKLGTESYMGKELVCSGEPGNFPQLEVLEIKELHFLKMVVIEEGGMPRLKDLRILKCNPSIASHNSMRWSSKMLIGLLGLGFSNRCKSLSKPVKTRIDVLRKRREATQKYLMTNIAQALANRHYVNAYEKVELPIL</sequence>
<gene>
    <name evidence="1" type="ORF">Vadar_031574</name>
</gene>
<organism evidence="1 2">
    <name type="scientific">Vaccinium darrowii</name>
    <dbReference type="NCBI Taxonomy" id="229202"/>
    <lineage>
        <taxon>Eukaryota</taxon>
        <taxon>Viridiplantae</taxon>
        <taxon>Streptophyta</taxon>
        <taxon>Embryophyta</taxon>
        <taxon>Tracheophyta</taxon>
        <taxon>Spermatophyta</taxon>
        <taxon>Magnoliopsida</taxon>
        <taxon>eudicotyledons</taxon>
        <taxon>Gunneridae</taxon>
        <taxon>Pentapetalae</taxon>
        <taxon>asterids</taxon>
        <taxon>Ericales</taxon>
        <taxon>Ericaceae</taxon>
        <taxon>Vaccinioideae</taxon>
        <taxon>Vaccinieae</taxon>
        <taxon>Vaccinium</taxon>
    </lineage>
</organism>
<comment type="caution">
    <text evidence="1">The sequence shown here is derived from an EMBL/GenBank/DDBJ whole genome shotgun (WGS) entry which is preliminary data.</text>
</comment>
<dbReference type="EMBL" id="CM037161">
    <property type="protein sequence ID" value="KAH7856011.1"/>
    <property type="molecule type" value="Genomic_DNA"/>
</dbReference>
<dbReference type="Proteomes" id="UP000828048">
    <property type="component" value="Chromosome 11"/>
</dbReference>
<evidence type="ECO:0000313" key="1">
    <source>
        <dbReference type="EMBL" id="KAH7856011.1"/>
    </source>
</evidence>
<evidence type="ECO:0000313" key="2">
    <source>
        <dbReference type="Proteomes" id="UP000828048"/>
    </source>
</evidence>
<proteinExistence type="predicted"/>
<accession>A0ACB7YQU5</accession>
<keyword evidence="2" id="KW-1185">Reference proteome</keyword>
<reference evidence="1 2" key="1">
    <citation type="journal article" date="2021" name="Hortic Res">
        <title>High-quality reference genome and annotation aids understanding of berry development for evergreen blueberry (Vaccinium darrowii).</title>
        <authorList>
            <person name="Yu J."/>
            <person name="Hulse-Kemp A.M."/>
            <person name="Babiker E."/>
            <person name="Staton M."/>
        </authorList>
    </citation>
    <scope>NUCLEOTIDE SEQUENCE [LARGE SCALE GENOMIC DNA]</scope>
    <source>
        <strain evidence="2">cv. NJ 8807/NJ 8810</strain>
        <tissue evidence="1">Young leaf</tissue>
    </source>
</reference>
<protein>
    <submittedName>
        <fullName evidence="1">Uncharacterized protein</fullName>
    </submittedName>
</protein>
<name>A0ACB7YQU5_9ERIC</name>